<comment type="subunit">
    <text evidence="8">Monomer.</text>
</comment>
<dbReference type="GO" id="GO:0061515">
    <property type="term" value="P:myeloid cell development"/>
    <property type="evidence" value="ECO:0007669"/>
    <property type="project" value="Ensembl"/>
</dbReference>
<keyword evidence="2 8" id="KW-0808">Transferase</keyword>
<dbReference type="GO" id="GO:0004017">
    <property type="term" value="F:AMP kinase activity"/>
    <property type="evidence" value="ECO:0007669"/>
    <property type="project" value="InterPro"/>
</dbReference>
<dbReference type="Proteomes" id="UP000008672">
    <property type="component" value="Unassembled WGS sequence"/>
</dbReference>
<protein>
    <recommendedName>
        <fullName evidence="8">GTP:AMP phosphotransferase AK3, mitochondrial</fullName>
        <ecNumber evidence="8">2.7.4.10</ecNumber>
    </recommendedName>
    <alternativeName>
        <fullName evidence="8">Adenylate kinase 3</fullName>
        <shortName evidence="8">AK 3</shortName>
    </alternativeName>
</protein>
<dbReference type="InterPro" id="IPR036193">
    <property type="entry name" value="ADK_active_lid_dom_sf"/>
</dbReference>
<dbReference type="PANTHER" id="PTHR23359">
    <property type="entry name" value="NUCLEOTIDE KINASE"/>
    <property type="match status" value="1"/>
</dbReference>
<dbReference type="GO" id="GO:0046041">
    <property type="term" value="P:ITP metabolic process"/>
    <property type="evidence" value="ECO:0007669"/>
    <property type="project" value="UniProtKB-UniRule"/>
</dbReference>
<keyword evidence="6 8" id="KW-0342">GTP-binding</keyword>
<evidence type="ECO:0000256" key="3">
    <source>
        <dbReference type="ARBA" id="ARBA00022741"/>
    </source>
</evidence>
<dbReference type="HAMAP" id="MF_00235">
    <property type="entry name" value="Adenylate_kinase_Adk"/>
    <property type="match status" value="1"/>
</dbReference>
<dbReference type="InterPro" id="IPR028586">
    <property type="entry name" value="AK3/Ak4_mitochondrial"/>
</dbReference>
<comment type="catalytic activity">
    <reaction evidence="8">
        <text>a ribonucleoside 5'-triphosphate + AMP = a ribonucleoside 5'-diphosphate + ADP</text>
        <dbReference type="Rhea" id="RHEA:13749"/>
        <dbReference type="ChEBI" id="CHEBI:57930"/>
        <dbReference type="ChEBI" id="CHEBI:61557"/>
        <dbReference type="ChEBI" id="CHEBI:456215"/>
        <dbReference type="ChEBI" id="CHEBI:456216"/>
        <dbReference type="EC" id="2.7.4.10"/>
    </reaction>
</comment>
<evidence type="ECO:0000259" key="9">
    <source>
        <dbReference type="Pfam" id="PF05191"/>
    </source>
</evidence>
<keyword evidence="5 8" id="KW-0496">Mitochondrion</keyword>
<dbReference type="InterPro" id="IPR027417">
    <property type="entry name" value="P-loop_NTPase"/>
</dbReference>
<dbReference type="InterPro" id="IPR007862">
    <property type="entry name" value="Adenylate_kinase_lid-dom"/>
</dbReference>
<gene>
    <name evidence="8 10" type="primary">AK3</name>
</gene>
<dbReference type="OMA" id="TIAHFST"/>
<dbReference type="PRINTS" id="PR00094">
    <property type="entry name" value="ADENYLTKNASE"/>
</dbReference>
<feature type="binding site" evidence="8">
    <location>
        <position position="42"/>
    </location>
    <ligand>
        <name>AMP</name>
        <dbReference type="ChEBI" id="CHEBI:456215"/>
    </ligand>
</feature>
<reference evidence="10" key="3">
    <citation type="submission" date="2025-09" db="UniProtKB">
        <authorList>
            <consortium name="Ensembl"/>
        </authorList>
    </citation>
    <scope>IDENTIFICATION</scope>
</reference>
<comment type="function">
    <text evidence="8">Involved in maintaining the homeostasis of cellular nucleotides by catalyzing the interconversion of nucleoside phosphates. Has GTP:AMP phosphotransferase and ITP:AMP phosphotransferase activities.</text>
</comment>
<accession>H3A640</accession>
<feature type="binding site" evidence="8">
    <location>
        <begin position="90"/>
        <end position="93"/>
    </location>
    <ligand>
        <name>AMP</name>
        <dbReference type="ChEBI" id="CHEBI:456215"/>
    </ligand>
</feature>
<reference evidence="11" key="1">
    <citation type="submission" date="2011-08" db="EMBL/GenBank/DDBJ databases">
        <title>The draft genome of Latimeria chalumnae.</title>
        <authorList>
            <person name="Di Palma F."/>
            <person name="Alfoldi J."/>
            <person name="Johnson J."/>
            <person name="Berlin A."/>
            <person name="Gnerre S."/>
            <person name="Jaffe D."/>
            <person name="MacCallum I."/>
            <person name="Young S."/>
            <person name="Walker B.J."/>
            <person name="Lander E."/>
            <person name="Lindblad-Toh K."/>
        </authorList>
    </citation>
    <scope>NUCLEOTIDE SEQUENCE [LARGE SCALE GENOMIC DNA]</scope>
    <source>
        <strain evidence="11">Wild caught</strain>
    </source>
</reference>
<feature type="binding site" evidence="8">
    <location>
        <position position="97"/>
    </location>
    <ligand>
        <name>AMP</name>
        <dbReference type="ChEBI" id="CHEBI:456215"/>
    </ligand>
</feature>
<feature type="binding site" evidence="8">
    <location>
        <position position="127"/>
    </location>
    <ligand>
        <name>GTP</name>
        <dbReference type="ChEBI" id="CHEBI:37565"/>
    </ligand>
</feature>
<dbReference type="InterPro" id="IPR033690">
    <property type="entry name" value="Adenylat_kinase_CS"/>
</dbReference>
<feature type="binding site" evidence="8">
    <location>
        <begin position="63"/>
        <end position="65"/>
    </location>
    <ligand>
        <name>AMP</name>
        <dbReference type="ChEBI" id="CHEBI:456215"/>
    </ligand>
</feature>
<dbReference type="EMBL" id="AFYH01096932">
    <property type="status" value="NOT_ANNOTATED_CDS"/>
    <property type="molecule type" value="Genomic_DNA"/>
</dbReference>
<dbReference type="InterPro" id="IPR000850">
    <property type="entry name" value="Adenylat/UMP-CMP_kin"/>
</dbReference>
<feature type="binding site" evidence="8">
    <location>
        <begin position="16"/>
        <end position="21"/>
    </location>
    <ligand>
        <name>GTP</name>
        <dbReference type="ChEBI" id="CHEBI:37565"/>
    </ligand>
</feature>
<dbReference type="HAMAP" id="MF_03169">
    <property type="entry name" value="Adenylate_kinase_AK3"/>
    <property type="match status" value="1"/>
</dbReference>
<dbReference type="Gene3D" id="3.40.50.300">
    <property type="entry name" value="P-loop containing nucleotide triphosphate hydrolases"/>
    <property type="match status" value="1"/>
</dbReference>
<dbReference type="Ensembl" id="ENSLACT00000005157.2">
    <property type="protein sequence ID" value="ENSLACP00000005111.2"/>
    <property type="gene ID" value="ENSLACG00000004544.2"/>
</dbReference>
<dbReference type="FunFam" id="3.40.50.300:FF:000106">
    <property type="entry name" value="Adenylate kinase mitochondrial"/>
    <property type="match status" value="1"/>
</dbReference>
<sequence length="227" mass="25626">MVFRVLFRAVIMGPPGSGKGTISDRIVKSFGLKHLSSGDVLRVNINNTTEIGLLAKSYIDQGQLVPDEVMTRLIMQELKKLEQHHWLLDGFPRTVPQAEALDKICQISTVINLDVPFDIIYQRLTSRWIHAASGRVYNTDFNPPKVPGIDDLTGEPLIQRNDDKPETVTKRLNAYEAQTKPVLEYYRTKGILETFSGTETNKIWPRVHAYLASKLPDVSRQEAANQV</sequence>
<dbReference type="GO" id="GO:0005525">
    <property type="term" value="F:GTP binding"/>
    <property type="evidence" value="ECO:0007669"/>
    <property type="project" value="UniProtKB-KW"/>
</dbReference>
<feature type="domain" description="Adenylate kinase active site lid" evidence="9">
    <location>
        <begin position="127"/>
        <end position="162"/>
    </location>
</feature>
<keyword evidence="3 8" id="KW-0547">Nucleotide-binding</keyword>
<feature type="binding site" evidence="8">
    <location>
        <begin position="136"/>
        <end position="137"/>
    </location>
    <ligand>
        <name>GTP</name>
        <dbReference type="ChEBI" id="CHEBI:37565"/>
    </ligand>
</feature>
<dbReference type="Pfam" id="PF00406">
    <property type="entry name" value="ADK"/>
    <property type="match status" value="1"/>
</dbReference>
<dbReference type="CDD" id="cd01428">
    <property type="entry name" value="ADK"/>
    <property type="match status" value="1"/>
</dbReference>
<dbReference type="Bgee" id="ENSLACG00000004544">
    <property type="expression patterns" value="Expressed in muscle tissue and 3 other cell types or tissues"/>
</dbReference>
<name>H3A640_LATCH</name>
<dbReference type="GO" id="GO:0046033">
    <property type="term" value="P:AMP metabolic process"/>
    <property type="evidence" value="ECO:0007669"/>
    <property type="project" value="UniProtKB-UniRule"/>
</dbReference>
<dbReference type="EMBL" id="AFYH01096931">
    <property type="status" value="NOT_ANNOTATED_CDS"/>
    <property type="molecule type" value="Genomic_DNA"/>
</dbReference>
<dbReference type="NCBIfam" id="TIGR01351">
    <property type="entry name" value="adk"/>
    <property type="match status" value="1"/>
</dbReference>
<dbReference type="SUPFAM" id="SSF57774">
    <property type="entry name" value="Microbial and mitochondrial ADK, insert 'zinc finger' domain"/>
    <property type="match status" value="1"/>
</dbReference>
<dbReference type="AlphaFoldDB" id="H3A640"/>
<dbReference type="PROSITE" id="PS00113">
    <property type="entry name" value="ADENYLATE_KINASE"/>
    <property type="match status" value="1"/>
</dbReference>
<evidence type="ECO:0000313" key="10">
    <source>
        <dbReference type="Ensembl" id="ENSLACP00000005111.2"/>
    </source>
</evidence>
<feature type="region of interest" description="NMPbind" evidence="8">
    <location>
        <begin position="36"/>
        <end position="65"/>
    </location>
</feature>
<evidence type="ECO:0000256" key="5">
    <source>
        <dbReference type="ARBA" id="ARBA00023128"/>
    </source>
</evidence>
<dbReference type="GeneTree" id="ENSGT00940000155120"/>
<feature type="binding site" evidence="8">
    <location>
        <position position="200"/>
    </location>
    <ligand>
        <name>GTP</name>
        <dbReference type="ChEBI" id="CHEBI:37565"/>
    </ligand>
</feature>
<dbReference type="GO" id="GO:0046039">
    <property type="term" value="P:GTP metabolic process"/>
    <property type="evidence" value="ECO:0007669"/>
    <property type="project" value="UniProtKB-UniRule"/>
</dbReference>
<comment type="similarity">
    <text evidence="8">Belongs to the adenylate kinase family. AK3 subfamily.</text>
</comment>
<feature type="region of interest" description="LID" evidence="8">
    <location>
        <begin position="126"/>
        <end position="163"/>
    </location>
</feature>
<evidence type="ECO:0000256" key="8">
    <source>
        <dbReference type="HAMAP-Rule" id="MF_03169"/>
    </source>
</evidence>
<comment type="catalytic activity">
    <reaction evidence="7">
        <text>GTP + AMP = GDP + ADP</text>
        <dbReference type="Rhea" id="RHEA:29863"/>
        <dbReference type="ChEBI" id="CHEBI:37565"/>
        <dbReference type="ChEBI" id="CHEBI:58189"/>
        <dbReference type="ChEBI" id="CHEBI:456215"/>
        <dbReference type="ChEBI" id="CHEBI:456216"/>
    </reaction>
</comment>
<feature type="binding site" evidence="8">
    <location>
        <position position="171"/>
    </location>
    <ligand>
        <name>AMP</name>
        <dbReference type="ChEBI" id="CHEBI:456215"/>
    </ligand>
</feature>
<dbReference type="eggNOG" id="KOG3078">
    <property type="taxonomic scope" value="Eukaryota"/>
</dbReference>
<dbReference type="GO" id="GO:0006172">
    <property type="term" value="P:ADP biosynthetic process"/>
    <property type="evidence" value="ECO:0007669"/>
    <property type="project" value="UniProtKB-UniRule"/>
</dbReference>
<evidence type="ECO:0000256" key="2">
    <source>
        <dbReference type="ARBA" id="ARBA00022679"/>
    </source>
</evidence>
<dbReference type="InterPro" id="IPR006259">
    <property type="entry name" value="Adenyl_kin_sub"/>
</dbReference>
<dbReference type="EC" id="2.7.4.10" evidence="8"/>
<evidence type="ECO:0000256" key="1">
    <source>
        <dbReference type="ARBA" id="ARBA00004305"/>
    </source>
</evidence>
<keyword evidence="4 8" id="KW-0418">Kinase</keyword>
<dbReference type="Pfam" id="PF05191">
    <property type="entry name" value="ADK_lid"/>
    <property type="match status" value="1"/>
</dbReference>
<dbReference type="HOGENOM" id="CLU_032354_1_1_1"/>
<dbReference type="SUPFAM" id="SSF52540">
    <property type="entry name" value="P-loop containing nucleoside triphosphate hydrolases"/>
    <property type="match status" value="1"/>
</dbReference>
<feature type="binding site" evidence="8">
    <location>
        <position position="37"/>
    </location>
    <ligand>
        <name>AMP</name>
        <dbReference type="ChEBI" id="CHEBI:456215"/>
    </ligand>
</feature>
<dbReference type="GO" id="GO:0005759">
    <property type="term" value="C:mitochondrial matrix"/>
    <property type="evidence" value="ECO:0007669"/>
    <property type="project" value="UniProtKB-SubCell"/>
</dbReference>
<comment type="subcellular location">
    <subcellularLocation>
        <location evidence="1 8">Mitochondrion matrix</location>
    </subcellularLocation>
</comment>
<evidence type="ECO:0000256" key="6">
    <source>
        <dbReference type="ARBA" id="ARBA00023134"/>
    </source>
</evidence>
<evidence type="ECO:0000313" key="11">
    <source>
        <dbReference type="Proteomes" id="UP000008672"/>
    </source>
</evidence>
<dbReference type="EMBL" id="AFYH01096930">
    <property type="status" value="NOT_ANNOTATED_CDS"/>
    <property type="molecule type" value="Genomic_DNA"/>
</dbReference>
<dbReference type="FunCoup" id="H3A640">
    <property type="interactions" value="1052"/>
</dbReference>
<dbReference type="InParanoid" id="H3A640"/>
<proteinExistence type="inferred from homology"/>
<organism evidence="10 11">
    <name type="scientific">Latimeria chalumnae</name>
    <name type="common">Coelacanth</name>
    <dbReference type="NCBI Taxonomy" id="7897"/>
    <lineage>
        <taxon>Eukaryota</taxon>
        <taxon>Metazoa</taxon>
        <taxon>Chordata</taxon>
        <taxon>Craniata</taxon>
        <taxon>Vertebrata</taxon>
        <taxon>Euteleostomi</taxon>
        <taxon>Coelacanthiformes</taxon>
        <taxon>Coelacanthidae</taxon>
        <taxon>Latimeria</taxon>
    </lineage>
</organism>
<feature type="binding site" evidence="8">
    <location>
        <position position="160"/>
    </location>
    <ligand>
        <name>AMP</name>
        <dbReference type="ChEBI" id="CHEBI:456215"/>
    </ligand>
</feature>
<keyword evidence="11" id="KW-1185">Reference proteome</keyword>
<dbReference type="GO" id="GO:0005524">
    <property type="term" value="F:ATP binding"/>
    <property type="evidence" value="ECO:0007669"/>
    <property type="project" value="InterPro"/>
</dbReference>
<reference evidence="10" key="2">
    <citation type="submission" date="2025-08" db="UniProtKB">
        <authorList>
            <consortium name="Ensembl"/>
        </authorList>
    </citation>
    <scope>IDENTIFICATION</scope>
</reference>
<dbReference type="STRING" id="7897.ENSLACP00000005111"/>
<evidence type="ECO:0000256" key="7">
    <source>
        <dbReference type="ARBA" id="ARBA00048191"/>
    </source>
</evidence>
<evidence type="ECO:0000256" key="4">
    <source>
        <dbReference type="ARBA" id="ARBA00022777"/>
    </source>
</evidence>
<dbReference type="GO" id="GO:0046899">
    <property type="term" value="F:nucleoside triphosphate adenylate kinase activity"/>
    <property type="evidence" value="ECO:0007669"/>
    <property type="project" value="UniProtKB-UniRule"/>
</dbReference>
<comment type="domain">
    <text evidence="8">Consists of three domains, a large central CORE domain and two small peripheral domains, NMPbind and LID, which undergo movements during catalysis. The LID domain closes over the site of phosphoryl transfer upon GTP binding. Assembling and dissambling the active center during each catalytic cycle provides an effective means to prevent GTP hydrolysis.</text>
</comment>